<dbReference type="Gene3D" id="3.80.10.10">
    <property type="entry name" value="Ribonuclease Inhibitor"/>
    <property type="match status" value="7"/>
</dbReference>
<dbReference type="PANTHER" id="PTHR16134">
    <property type="entry name" value="F-BOX/TPR REPEAT PROTEIN POF3"/>
    <property type="match status" value="1"/>
</dbReference>
<proteinExistence type="predicted"/>
<gene>
    <name evidence="2" type="ORF">Fmac_030944</name>
</gene>
<name>A0ABD1L0N4_9FABA</name>
<feature type="domain" description="Transport inhibitor response 1" evidence="1">
    <location>
        <begin position="1302"/>
        <end position="1346"/>
    </location>
</feature>
<evidence type="ECO:0000259" key="1">
    <source>
        <dbReference type="Pfam" id="PF18791"/>
    </source>
</evidence>
<dbReference type="Pfam" id="PF18791">
    <property type="entry name" value="Transp_inhibit"/>
    <property type="match status" value="1"/>
</dbReference>
<organism evidence="2 3">
    <name type="scientific">Flemingia macrophylla</name>
    <dbReference type="NCBI Taxonomy" id="520843"/>
    <lineage>
        <taxon>Eukaryota</taxon>
        <taxon>Viridiplantae</taxon>
        <taxon>Streptophyta</taxon>
        <taxon>Embryophyta</taxon>
        <taxon>Tracheophyta</taxon>
        <taxon>Spermatophyta</taxon>
        <taxon>Magnoliopsida</taxon>
        <taxon>eudicotyledons</taxon>
        <taxon>Gunneridae</taxon>
        <taxon>Pentapetalae</taxon>
        <taxon>rosids</taxon>
        <taxon>fabids</taxon>
        <taxon>Fabales</taxon>
        <taxon>Fabaceae</taxon>
        <taxon>Papilionoideae</taxon>
        <taxon>50 kb inversion clade</taxon>
        <taxon>NPAAA clade</taxon>
        <taxon>indigoferoid/millettioid clade</taxon>
        <taxon>Phaseoleae</taxon>
        <taxon>Flemingia</taxon>
    </lineage>
</organism>
<evidence type="ECO:0000313" key="2">
    <source>
        <dbReference type="EMBL" id="KAL2317068.1"/>
    </source>
</evidence>
<reference evidence="2 3" key="1">
    <citation type="submission" date="2024-08" db="EMBL/GenBank/DDBJ databases">
        <title>Insights into the chromosomal genome structure of Flemingia macrophylla.</title>
        <authorList>
            <person name="Ding Y."/>
            <person name="Zhao Y."/>
            <person name="Bi W."/>
            <person name="Wu M."/>
            <person name="Zhao G."/>
            <person name="Gong Y."/>
            <person name="Li W."/>
            <person name="Zhang P."/>
        </authorList>
    </citation>
    <scope>NUCLEOTIDE SEQUENCE [LARGE SCALE GENOMIC DNA]</scope>
    <source>
        <strain evidence="2">DYQJB</strain>
        <tissue evidence="2">Leaf</tissue>
    </source>
</reference>
<comment type="caution">
    <text evidence="2">The sequence shown here is derived from an EMBL/GenBank/DDBJ whole genome shotgun (WGS) entry which is preliminary data.</text>
</comment>
<dbReference type="InterPro" id="IPR041101">
    <property type="entry name" value="Transp_inhibit"/>
</dbReference>
<protein>
    <recommendedName>
        <fullName evidence="1">Transport inhibitor response 1 domain-containing protein</fullName>
    </recommendedName>
</protein>
<dbReference type="Proteomes" id="UP001603857">
    <property type="component" value="Unassembled WGS sequence"/>
</dbReference>
<dbReference type="InterPro" id="IPR032675">
    <property type="entry name" value="LRR_dom_sf"/>
</dbReference>
<dbReference type="PANTHER" id="PTHR16134:SF43">
    <property type="entry name" value="CORONATINE-INSENSITIVE PROTEIN 1"/>
    <property type="match status" value="1"/>
</dbReference>
<accession>A0ABD1L0N4</accession>
<keyword evidence="3" id="KW-1185">Reference proteome</keyword>
<dbReference type="SUPFAM" id="SSF52047">
    <property type="entry name" value="RNI-like"/>
    <property type="match status" value="4"/>
</dbReference>
<dbReference type="EMBL" id="JBGMDY010000011">
    <property type="protein sequence ID" value="KAL2317068.1"/>
    <property type="molecule type" value="Genomic_DNA"/>
</dbReference>
<evidence type="ECO:0000313" key="3">
    <source>
        <dbReference type="Proteomes" id="UP001603857"/>
    </source>
</evidence>
<sequence>MTVTDSDLQQLAPSRGSVLQVHKLDKCSGFSTDGLYYIGHFCRSLRILFLEESSLVDNDGDWLHELALNNRVIETLNFYRIPMFNINIRDLELIARNCTNLVYLKIGNHHDVLEIQNFFGYATALEQFSGGSYNYQLDHNVIRLPDKLCRLGLTFFSEDKMRMVAPNAALLKKLDFFYSTLNTEYHCTLIQMCPNLKVLEDKMGMVAPNAALLKKLDLFYSTLDTESLRILFLEVSSLVDNDGDWLHELAFNNTVLETLNFYRIPMFNTNIRDLELIARNCPNLVSLKIGNHHEVLEIQNFFAYATALEEFSGEDKMDMVDPNAALLKKLDLFYSTLDTERLRILFLEVSSLVDNDGDWLHELAFNNTVLETLNFYRIPMFNINIRDLELIARNYPNLVSLKIGNHHEVLEIRNFFGYATALEEFSGGSYNYQLDHNVIRLPDKLCRLGLTFFSEDKMDMVAPNAALLKKLDLFYSTLDTEYHCTLIQMCPNLEVLEESSLVDNDDDWLHELALKYTVLETLNFYRIPMFNINIQDLELIARNCPNLVSLKIDNHHEVLEIQNFFGYATALEEFSGEDKMGMVAPNAALLKKLDHFYSTLDTESLKILFLEESSLVDNDDDWLHELALNNTVLETLNFYRIPMFNINIRDLELIPRNCPNLVSLKIGNHDDVLDIRNFFGYATTLEEFSGGSYNYQLDHNVIRLPDKLCRLGLTFFSEDKMDMVAPNAALSLRIIFLEESSLVDNDDDWLRELALNNTVLETLNFFRIPMFNINIRDLELIARNCPNLVSLKIGNHHDVLEIRNFFGYATTLEEFSGGSYNYQLDHNVIRLSDKLCRLGLTFFSEDKMGMVAPNAALLKKLDIFYSTLDTEYHCTLIQMCPNLEVLELTDVIGDEGLEVLALCCRRLKKLRIEREVMAFEEPFVSQRGLIALSHGYPELEYLTVHVFDITNASLEHIGTHLKNLCDFCLVLLNDKETITDLPLDNGVRALLRGCDKLRRFALHLRPGGLTDVGFGYIGQYSPNDFHPKIFHMATLEFLAIVTLIDVPLPMPGVPISRVVSYWMNGAYRINTLDEFNIRCGFIQQEDIRTIAYQTTLWIIHARRESPGNVTHADLFALYCMHMGWKCNPGFFFLSALKHFRSREGTARKAGNIMVASLISPLAEYWDCPDEETPPRHLKPDPINGSALVNMQMLIKNGDSYALSPLFSMGVSMAELDSSQEIPPPPEFQQQQVPGLDAAPFPFPARVFGVRTRDVSSPIRRSSSSSLGLYFLCLEVESLTRKHVTIALCYATTPDRLQRRFVHLESLKLKGKPWAAFFHPLRRDWGGFATPWVREISFFHSLKSLHFRRMTVTDSDLQQLALSRGSVLQVLKLDKCSGFSTDGLYYIGRFCRSLRILFLEESSLVDNDGDWLHELALNNTVLETLNFYRIPMFNINIRDLELIARNCPNLVSLKIGKHHDVVEIRNFFGYATALEEFSGEDKMGMVAPNAALLKKLDLFYSTLDTEYHCTLIQMCPNLEVLELSLFKLEYLTVHVSDITYASLEHIGTHLKNLCDFRLVLLDDKETITNLPLDNGVRALLRGCDKLRRFALHLRPEGLTDVGFSYIGQYSPNVRSMLLGYVGETDAGLLEFSNGYPSLQKLEMRGWRDLLAMVRPYWNIELIPSRRVNELVEHPAQILAYYSLAGSRTDFSDTVIPFDPANVDT</sequence>